<proteinExistence type="predicted"/>
<feature type="non-terminal residue" evidence="1">
    <location>
        <position position="94"/>
    </location>
</feature>
<sequence length="94" mass="10847">FIANFTYDDTNEFIVNFTEEPGDPADEATKYLLISYNKTKKERDVFQINFADSISTTKFQKTDIEDVEIEIDNEGKPITILFRNASIKMANILK</sequence>
<keyword evidence="2" id="KW-1185">Reference proteome</keyword>
<accession>A0A9N9ICC6</accession>
<dbReference type="OrthoDB" id="532890at2759"/>
<evidence type="ECO:0000313" key="2">
    <source>
        <dbReference type="Proteomes" id="UP000789342"/>
    </source>
</evidence>
<comment type="caution">
    <text evidence="1">The sequence shown here is derived from an EMBL/GenBank/DDBJ whole genome shotgun (WGS) entry which is preliminary data.</text>
</comment>
<name>A0A9N9ICC6_9GLOM</name>
<evidence type="ECO:0000313" key="1">
    <source>
        <dbReference type="EMBL" id="CAG8729081.1"/>
    </source>
</evidence>
<dbReference type="AlphaFoldDB" id="A0A9N9ICC6"/>
<reference evidence="1" key="1">
    <citation type="submission" date="2021-06" db="EMBL/GenBank/DDBJ databases">
        <authorList>
            <person name="Kallberg Y."/>
            <person name="Tangrot J."/>
            <person name="Rosling A."/>
        </authorList>
    </citation>
    <scope>NUCLEOTIDE SEQUENCE</scope>
    <source>
        <strain evidence="1">CL551</strain>
    </source>
</reference>
<organism evidence="1 2">
    <name type="scientific">Acaulospora morrowiae</name>
    <dbReference type="NCBI Taxonomy" id="94023"/>
    <lineage>
        <taxon>Eukaryota</taxon>
        <taxon>Fungi</taxon>
        <taxon>Fungi incertae sedis</taxon>
        <taxon>Mucoromycota</taxon>
        <taxon>Glomeromycotina</taxon>
        <taxon>Glomeromycetes</taxon>
        <taxon>Diversisporales</taxon>
        <taxon>Acaulosporaceae</taxon>
        <taxon>Acaulospora</taxon>
    </lineage>
</organism>
<protein>
    <submittedName>
        <fullName evidence="1">7779_t:CDS:1</fullName>
    </submittedName>
</protein>
<gene>
    <name evidence="1" type="ORF">AMORRO_LOCUS13878</name>
</gene>
<dbReference type="Proteomes" id="UP000789342">
    <property type="component" value="Unassembled WGS sequence"/>
</dbReference>
<dbReference type="EMBL" id="CAJVPV010025489">
    <property type="protein sequence ID" value="CAG8729081.1"/>
    <property type="molecule type" value="Genomic_DNA"/>
</dbReference>